<organism evidence="15 16">
    <name type="scientific">Pseudobacteriovorax antillogorgiicola</name>
    <dbReference type="NCBI Taxonomy" id="1513793"/>
    <lineage>
        <taxon>Bacteria</taxon>
        <taxon>Pseudomonadati</taxon>
        <taxon>Bdellovibrionota</taxon>
        <taxon>Oligoflexia</taxon>
        <taxon>Oligoflexales</taxon>
        <taxon>Pseudobacteriovoracaceae</taxon>
        <taxon>Pseudobacteriovorax</taxon>
    </lineage>
</organism>
<dbReference type="FunFam" id="1.10.730.10:FF:000012">
    <property type="entry name" value="Leucine--tRNA ligase"/>
    <property type="match status" value="1"/>
</dbReference>
<proteinExistence type="inferred from homology"/>
<dbReference type="InterPro" id="IPR025709">
    <property type="entry name" value="Leu_tRNA-synth_edit"/>
</dbReference>
<evidence type="ECO:0000259" key="13">
    <source>
        <dbReference type="Pfam" id="PF09334"/>
    </source>
</evidence>
<evidence type="ECO:0000313" key="15">
    <source>
        <dbReference type="EMBL" id="SME99704.1"/>
    </source>
</evidence>
<comment type="similarity">
    <text evidence="1 9 10">Belongs to the class-I aminoacyl-tRNA synthetase family.</text>
</comment>
<sequence>MSVKNSEYDHKAIESRWQKFWLENKTFKTSDDRSKPKYYVLDMFPYPSGSGLHVGHPEGYTATDIVARYKRMKGFNVLHPMGWDAFGLPAEQHAVKTGTHPKDTTKTNVDNFRRQIQSIGLSYDWDREINTTDEKYYKWTQWIFLKLYEQGLAYQSWEPVNWCPALGTVLANEEVIDGKSEVGDFPVIKKPMRQWVLKITAYAEKLLEDLDLLDWPESIKDMQRNWIGKSVGAEVKFAVKGCDSDFTVFTTRPDTLFGATFCVLAPEHSLVKKISSAEQRSVVEDYVTQAQNRSERDRMTSTEKTGVFTGAYAINPANGEELPIYIADYVIASYGHGAIMAVPGHDERDHEFAKKYNIAIKRVLEGGPENIEDEAHVGDGTIVNSDFLNGKSKDDGIAAMSQWLEDKSLGKKTVTYKLRDWLFSRQRYWGEPMPIALDKDGKEVAVEESELPIVLPDMSEFKPTGDGEPPLANAKEWLTYEKDGKTYTRETNTMPQWAGSCWYYLRYIDPNNDEAPWGKEKENYWMPVDLYVGGVEHAVLHLLYARFWHKVLYDLGLVSTKEPFQKLVNQGMILGENGEKMSKSRGNVVNPDDVIEQWGADAFRLYEMFMGPLEATKPWKTDGINGTSRFIKRLWRLLVDDDGHAKQTQGSESEAFTKALHKTIKKVSEDTEAMAFNTAISAMMELSNLAYKEDAGIRRESAETMIRLISPYAPHVAEELWSLYGHDESISYEPWPQYDPALCVENLVTVSLQVNGKFRGTIEVAKDAAQDEVLAMAKAVPAVAKFLDGKEIKKEIFVPGKIVNFVAK</sequence>
<dbReference type="RefSeq" id="WP_132316341.1">
    <property type="nucleotide sequence ID" value="NZ_FWZT01000003.1"/>
</dbReference>
<evidence type="ECO:0000256" key="7">
    <source>
        <dbReference type="ARBA" id="ARBA00023146"/>
    </source>
</evidence>
<evidence type="ECO:0000313" key="16">
    <source>
        <dbReference type="Proteomes" id="UP000192907"/>
    </source>
</evidence>
<dbReference type="PANTHER" id="PTHR43740">
    <property type="entry name" value="LEUCYL-TRNA SYNTHETASE"/>
    <property type="match status" value="1"/>
</dbReference>
<dbReference type="InterPro" id="IPR002300">
    <property type="entry name" value="aa-tRNA-synth_Ia"/>
</dbReference>
<feature type="domain" description="Methionyl/Leucyl tRNA synthetase" evidence="13">
    <location>
        <begin position="43"/>
        <end position="175"/>
    </location>
</feature>
<dbReference type="NCBIfam" id="TIGR00396">
    <property type="entry name" value="leuS_bact"/>
    <property type="match status" value="1"/>
</dbReference>
<dbReference type="CDD" id="cd00812">
    <property type="entry name" value="LeuRS_core"/>
    <property type="match status" value="1"/>
</dbReference>
<feature type="domain" description="Aminoacyl-tRNA synthetase class Ia" evidence="11">
    <location>
        <begin position="417"/>
        <end position="606"/>
    </location>
</feature>
<dbReference type="OrthoDB" id="5287134at2"/>
<evidence type="ECO:0000256" key="2">
    <source>
        <dbReference type="ARBA" id="ARBA00022490"/>
    </source>
</evidence>
<dbReference type="Proteomes" id="UP000192907">
    <property type="component" value="Unassembled WGS sequence"/>
</dbReference>
<dbReference type="Gene3D" id="3.40.50.620">
    <property type="entry name" value="HUPs"/>
    <property type="match status" value="2"/>
</dbReference>
<feature type="binding site" evidence="9">
    <location>
        <position position="583"/>
    </location>
    <ligand>
        <name>ATP</name>
        <dbReference type="ChEBI" id="CHEBI:30616"/>
    </ligand>
</feature>
<evidence type="ECO:0000256" key="10">
    <source>
        <dbReference type="RuleBase" id="RU363039"/>
    </source>
</evidence>
<evidence type="ECO:0000256" key="5">
    <source>
        <dbReference type="ARBA" id="ARBA00022840"/>
    </source>
</evidence>
<dbReference type="InterPro" id="IPR013155">
    <property type="entry name" value="M/V/L/I-tRNA-synth_anticd-bd"/>
</dbReference>
<evidence type="ECO:0000256" key="9">
    <source>
        <dbReference type="HAMAP-Rule" id="MF_00049"/>
    </source>
</evidence>
<dbReference type="Pfam" id="PF08264">
    <property type="entry name" value="Anticodon_1"/>
    <property type="match status" value="1"/>
</dbReference>
<dbReference type="InterPro" id="IPR015413">
    <property type="entry name" value="Methionyl/Leucyl_tRNA_Synth"/>
</dbReference>
<dbReference type="CDD" id="cd07958">
    <property type="entry name" value="Anticodon_Ia_Leu_BEm"/>
    <property type="match status" value="1"/>
</dbReference>
<dbReference type="FunFam" id="3.40.50.620:FF:000077">
    <property type="entry name" value="Leucine--tRNA ligase"/>
    <property type="match status" value="1"/>
</dbReference>
<evidence type="ECO:0000256" key="8">
    <source>
        <dbReference type="ARBA" id="ARBA00047469"/>
    </source>
</evidence>
<dbReference type="EMBL" id="FWZT01000003">
    <property type="protein sequence ID" value="SME99704.1"/>
    <property type="molecule type" value="Genomic_DNA"/>
</dbReference>
<keyword evidence="16" id="KW-1185">Reference proteome</keyword>
<dbReference type="FunFam" id="3.10.20.590:FF:000001">
    <property type="entry name" value="Leucine--tRNA ligase"/>
    <property type="match status" value="1"/>
</dbReference>
<dbReference type="Pfam" id="PF09334">
    <property type="entry name" value="tRNA-synt_1g"/>
    <property type="match status" value="1"/>
</dbReference>
<dbReference type="EC" id="6.1.1.4" evidence="9"/>
<dbReference type="HAMAP" id="MF_00049_B">
    <property type="entry name" value="Leu_tRNA_synth_B"/>
    <property type="match status" value="1"/>
</dbReference>
<dbReference type="Pfam" id="PF13603">
    <property type="entry name" value="tRNA-synt_1_2"/>
    <property type="match status" value="1"/>
</dbReference>
<dbReference type="SUPFAM" id="SSF52374">
    <property type="entry name" value="Nucleotidylyl transferase"/>
    <property type="match status" value="1"/>
</dbReference>
<evidence type="ECO:0000256" key="1">
    <source>
        <dbReference type="ARBA" id="ARBA00005594"/>
    </source>
</evidence>
<dbReference type="InterPro" id="IPR009008">
    <property type="entry name" value="Val/Leu/Ile-tRNA-synth_edit"/>
</dbReference>
<dbReference type="InterPro" id="IPR002302">
    <property type="entry name" value="Leu-tRNA-ligase"/>
</dbReference>
<comment type="subcellular location">
    <subcellularLocation>
        <location evidence="9">Cytoplasm</location>
    </subcellularLocation>
</comment>
<accession>A0A1Y6BED6</accession>
<comment type="catalytic activity">
    <reaction evidence="8 9">
        <text>tRNA(Leu) + L-leucine + ATP = L-leucyl-tRNA(Leu) + AMP + diphosphate</text>
        <dbReference type="Rhea" id="RHEA:11688"/>
        <dbReference type="Rhea" id="RHEA-COMP:9613"/>
        <dbReference type="Rhea" id="RHEA-COMP:9622"/>
        <dbReference type="ChEBI" id="CHEBI:30616"/>
        <dbReference type="ChEBI" id="CHEBI:33019"/>
        <dbReference type="ChEBI" id="CHEBI:57427"/>
        <dbReference type="ChEBI" id="CHEBI:78442"/>
        <dbReference type="ChEBI" id="CHEBI:78494"/>
        <dbReference type="ChEBI" id="CHEBI:456215"/>
        <dbReference type="EC" id="6.1.1.4"/>
    </reaction>
</comment>
<dbReference type="GO" id="GO:0004823">
    <property type="term" value="F:leucine-tRNA ligase activity"/>
    <property type="evidence" value="ECO:0007669"/>
    <property type="project" value="UniProtKB-UniRule"/>
</dbReference>
<dbReference type="SUPFAM" id="SSF47323">
    <property type="entry name" value="Anticodon-binding domain of a subclass of class I aminoacyl-tRNA synthetases"/>
    <property type="match status" value="1"/>
</dbReference>
<keyword evidence="2 9" id="KW-0963">Cytoplasm</keyword>
<gene>
    <name evidence="9" type="primary">leuS</name>
    <name evidence="15" type="ORF">SAMN06296036_10322</name>
</gene>
<dbReference type="FunFam" id="1.10.730.10:FF:000011">
    <property type="entry name" value="Leucine--tRNA ligase chloroplastic/mitochondrial"/>
    <property type="match status" value="1"/>
</dbReference>
<dbReference type="Gene3D" id="3.10.20.590">
    <property type="match status" value="1"/>
</dbReference>
<keyword evidence="4 9" id="KW-0547">Nucleotide-binding</keyword>
<dbReference type="GO" id="GO:0005524">
    <property type="term" value="F:ATP binding"/>
    <property type="evidence" value="ECO:0007669"/>
    <property type="project" value="UniProtKB-UniRule"/>
</dbReference>
<evidence type="ECO:0000259" key="11">
    <source>
        <dbReference type="Pfam" id="PF00133"/>
    </source>
</evidence>
<dbReference type="SUPFAM" id="SSF50677">
    <property type="entry name" value="ValRS/IleRS/LeuRS editing domain"/>
    <property type="match status" value="1"/>
</dbReference>
<evidence type="ECO:0000256" key="3">
    <source>
        <dbReference type="ARBA" id="ARBA00022598"/>
    </source>
</evidence>
<comment type="caution">
    <text evidence="9">Lacks conserved residue(s) required for the propagation of feature annotation.</text>
</comment>
<dbReference type="FunFam" id="3.40.50.620:FF:000056">
    <property type="entry name" value="Leucine--tRNA ligase"/>
    <property type="match status" value="1"/>
</dbReference>
<dbReference type="GO" id="GO:0006429">
    <property type="term" value="P:leucyl-tRNA aminoacylation"/>
    <property type="evidence" value="ECO:0007669"/>
    <property type="project" value="UniProtKB-UniRule"/>
</dbReference>
<dbReference type="InterPro" id="IPR009080">
    <property type="entry name" value="tRNAsynth_Ia_anticodon-bd"/>
</dbReference>
<feature type="domain" description="Leucyl-tRNA synthetase editing" evidence="14">
    <location>
        <begin position="224"/>
        <end position="405"/>
    </location>
</feature>
<evidence type="ECO:0000259" key="12">
    <source>
        <dbReference type="Pfam" id="PF08264"/>
    </source>
</evidence>
<dbReference type="AlphaFoldDB" id="A0A1Y6BED6"/>
<dbReference type="Pfam" id="PF00133">
    <property type="entry name" value="tRNA-synt_1"/>
    <property type="match status" value="1"/>
</dbReference>
<evidence type="ECO:0000256" key="4">
    <source>
        <dbReference type="ARBA" id="ARBA00022741"/>
    </source>
</evidence>
<keyword evidence="3 9" id="KW-0436">Ligase</keyword>
<dbReference type="STRING" id="1513793.SAMN06296036_10322"/>
<evidence type="ECO:0000259" key="14">
    <source>
        <dbReference type="Pfam" id="PF13603"/>
    </source>
</evidence>
<evidence type="ECO:0000256" key="6">
    <source>
        <dbReference type="ARBA" id="ARBA00022917"/>
    </source>
</evidence>
<reference evidence="16" key="1">
    <citation type="submission" date="2017-04" db="EMBL/GenBank/DDBJ databases">
        <authorList>
            <person name="Varghese N."/>
            <person name="Submissions S."/>
        </authorList>
    </citation>
    <scope>NUCLEOTIDE SEQUENCE [LARGE SCALE GENOMIC DNA]</scope>
    <source>
        <strain evidence="16">RKEM611</strain>
    </source>
</reference>
<keyword evidence="7 9" id="KW-0030">Aminoacyl-tRNA synthetase</keyword>
<keyword evidence="5 9" id="KW-0067">ATP-binding</keyword>
<keyword evidence="6 9" id="KW-0648">Protein biosynthesis</keyword>
<name>A0A1Y6BED6_9BACT</name>
<dbReference type="PRINTS" id="PR00985">
    <property type="entry name" value="TRNASYNTHLEU"/>
</dbReference>
<protein>
    <recommendedName>
        <fullName evidence="9">Leucine--tRNA ligase</fullName>
        <ecNumber evidence="9">6.1.1.4</ecNumber>
    </recommendedName>
    <alternativeName>
        <fullName evidence="9">Leucyl-tRNA synthetase</fullName>
        <shortName evidence="9">LeuRS</shortName>
    </alternativeName>
</protein>
<dbReference type="PANTHER" id="PTHR43740:SF2">
    <property type="entry name" value="LEUCINE--TRNA LIGASE, MITOCHONDRIAL"/>
    <property type="match status" value="1"/>
</dbReference>
<feature type="domain" description="Methionyl/Valyl/Leucyl/Isoleucyl-tRNA synthetase anticodon-binding" evidence="12">
    <location>
        <begin position="657"/>
        <end position="770"/>
    </location>
</feature>
<feature type="short sequence motif" description="'KMSKS' region" evidence="9">
    <location>
        <begin position="580"/>
        <end position="584"/>
    </location>
</feature>
<dbReference type="GO" id="GO:0005829">
    <property type="term" value="C:cytosol"/>
    <property type="evidence" value="ECO:0007669"/>
    <property type="project" value="TreeGrafter"/>
</dbReference>
<dbReference type="GO" id="GO:0002161">
    <property type="term" value="F:aminoacyl-tRNA deacylase activity"/>
    <property type="evidence" value="ECO:0007669"/>
    <property type="project" value="InterPro"/>
</dbReference>
<dbReference type="Gene3D" id="1.10.730.10">
    <property type="entry name" value="Isoleucyl-tRNA Synthetase, Domain 1"/>
    <property type="match status" value="2"/>
</dbReference>
<dbReference type="InterPro" id="IPR014729">
    <property type="entry name" value="Rossmann-like_a/b/a_fold"/>
</dbReference>